<accession>A0AA42TGE9</accession>
<dbReference type="SUPFAM" id="SSF52402">
    <property type="entry name" value="Adenine nucleotide alpha hydrolases-like"/>
    <property type="match status" value="1"/>
</dbReference>
<dbReference type="InterPro" id="IPR014729">
    <property type="entry name" value="Rossmann-like_a/b/a_fold"/>
</dbReference>
<evidence type="ECO:0000313" key="2">
    <source>
        <dbReference type="EMBL" id="MDH1238302.1"/>
    </source>
</evidence>
<dbReference type="EMBL" id="JAOCAE010000018">
    <property type="protein sequence ID" value="MDH1238302.1"/>
    <property type="molecule type" value="Genomic_DNA"/>
</dbReference>
<dbReference type="InterPro" id="IPR006016">
    <property type="entry name" value="UspA"/>
</dbReference>
<organism evidence="2 3">
    <name type="scientific">Stutzerimonas stutzeri</name>
    <name type="common">Pseudomonas stutzeri</name>
    <dbReference type="NCBI Taxonomy" id="316"/>
    <lineage>
        <taxon>Bacteria</taxon>
        <taxon>Pseudomonadati</taxon>
        <taxon>Pseudomonadota</taxon>
        <taxon>Gammaproteobacteria</taxon>
        <taxon>Pseudomonadales</taxon>
        <taxon>Pseudomonadaceae</taxon>
        <taxon>Stutzerimonas</taxon>
    </lineage>
</organism>
<name>A0AA42TGE9_STUST</name>
<evidence type="ECO:0000259" key="1">
    <source>
        <dbReference type="Pfam" id="PF00582"/>
    </source>
</evidence>
<dbReference type="Gene3D" id="3.40.50.620">
    <property type="entry name" value="HUPs"/>
    <property type="match status" value="1"/>
</dbReference>
<sequence>MTQVIACIDGSTSAPAVCDYAAWASLSLEAPLTFLHVLDQRQ</sequence>
<protein>
    <submittedName>
        <fullName evidence="2">Universal stress protein</fullName>
    </submittedName>
</protein>
<evidence type="ECO:0000313" key="3">
    <source>
        <dbReference type="Proteomes" id="UP001158500"/>
    </source>
</evidence>
<comment type="caution">
    <text evidence="2">The sequence shown here is derived from an EMBL/GenBank/DDBJ whole genome shotgun (WGS) entry which is preliminary data.</text>
</comment>
<dbReference type="Proteomes" id="UP001158500">
    <property type="component" value="Unassembled WGS sequence"/>
</dbReference>
<feature type="non-terminal residue" evidence="2">
    <location>
        <position position="42"/>
    </location>
</feature>
<dbReference type="AlphaFoldDB" id="A0AA42TGE9"/>
<gene>
    <name evidence="2" type="ORF">N5C32_19930</name>
</gene>
<reference evidence="2" key="1">
    <citation type="submission" date="2022-09" db="EMBL/GenBank/DDBJ databases">
        <title>Intensive care unit water sources are persistently colonized with multi-drug resistant bacteria and are the site of extensive horizontal gene transfer of antibiotic resistance genes.</title>
        <authorList>
            <person name="Diorio-Toth L."/>
        </authorList>
    </citation>
    <scope>NUCLEOTIDE SEQUENCE</scope>
    <source>
        <strain evidence="2">GD03947</strain>
    </source>
</reference>
<dbReference type="RefSeq" id="WP_279641892.1">
    <property type="nucleotide sequence ID" value="NZ_JAOCAE010000018.1"/>
</dbReference>
<proteinExistence type="predicted"/>
<dbReference type="Pfam" id="PF00582">
    <property type="entry name" value="Usp"/>
    <property type="match status" value="1"/>
</dbReference>
<feature type="domain" description="UspA" evidence="1">
    <location>
        <begin position="3"/>
        <end position="41"/>
    </location>
</feature>